<dbReference type="GO" id="GO:0015074">
    <property type="term" value="P:DNA integration"/>
    <property type="evidence" value="ECO:0007669"/>
    <property type="project" value="InterPro"/>
</dbReference>
<reference evidence="3 4" key="1">
    <citation type="submission" date="2020-12" db="EMBL/GenBank/DDBJ databases">
        <title>Whole genome sequencing of Lactobacillus plantarum PC518.</title>
        <authorList>
            <person name="Guo Q."/>
        </authorList>
    </citation>
    <scope>NUCLEOTIDE SEQUENCE [LARGE SCALE GENOMIC DNA]</scope>
    <source>
        <strain evidence="3 4">PC518</strain>
    </source>
</reference>
<dbReference type="AlphaFoldDB" id="A0AAX1K5H3"/>
<dbReference type="PANTHER" id="PTHR30349">
    <property type="entry name" value="PHAGE INTEGRASE-RELATED"/>
    <property type="match status" value="1"/>
</dbReference>
<dbReference type="PANTHER" id="PTHR30349:SF64">
    <property type="entry name" value="PROPHAGE INTEGRASE INTD-RELATED"/>
    <property type="match status" value="1"/>
</dbReference>
<dbReference type="Proteomes" id="UP000595466">
    <property type="component" value="Chromosome"/>
</dbReference>
<dbReference type="RefSeq" id="WP_198073074.1">
    <property type="nucleotide sequence ID" value="NZ_CP065802.1"/>
</dbReference>
<sequence>MRYFTKEQTDKFLKAAPLEHLSLWYPFFLLMFDCGLRVGEDLALRWSRVDFKHRMISINTIRIYNSEVKVNDIGLKDMMLDTPKTTKSIRQIPLTDRAYDALLDLFKQTHPNEIIKLNRSDIDLNDFIFIKPTGKFHGYPLAITSAQVAMPRICDRAGIPRLNVHGCRHTYGVRLREAGVDINDIQDLMGHVDSETTKLYAEITPKIKEDAVKKLNAFLD</sequence>
<proteinExistence type="predicted"/>
<dbReference type="InterPro" id="IPR013762">
    <property type="entry name" value="Integrase-like_cat_sf"/>
</dbReference>
<evidence type="ECO:0000313" key="3">
    <source>
        <dbReference type="EMBL" id="QQM59726.1"/>
    </source>
</evidence>
<dbReference type="Gene3D" id="1.10.443.10">
    <property type="entry name" value="Intergrase catalytic core"/>
    <property type="match status" value="1"/>
</dbReference>
<dbReference type="GO" id="GO:0003677">
    <property type="term" value="F:DNA binding"/>
    <property type="evidence" value="ECO:0007669"/>
    <property type="project" value="InterPro"/>
</dbReference>
<evidence type="ECO:0000313" key="4">
    <source>
        <dbReference type="Proteomes" id="UP000595466"/>
    </source>
</evidence>
<dbReference type="Pfam" id="PF00589">
    <property type="entry name" value="Phage_integrase"/>
    <property type="match status" value="1"/>
</dbReference>
<dbReference type="InterPro" id="IPR002104">
    <property type="entry name" value="Integrase_catalytic"/>
</dbReference>
<dbReference type="InterPro" id="IPR050090">
    <property type="entry name" value="Tyrosine_recombinase_XerCD"/>
</dbReference>
<name>A0AAX1K5H3_LACPN</name>
<dbReference type="PROSITE" id="PS51898">
    <property type="entry name" value="TYR_RECOMBINASE"/>
    <property type="match status" value="1"/>
</dbReference>
<dbReference type="EMBL" id="CP066817">
    <property type="protein sequence ID" value="QQM59726.1"/>
    <property type="molecule type" value="Genomic_DNA"/>
</dbReference>
<feature type="domain" description="Tyr recombinase" evidence="2">
    <location>
        <begin position="1"/>
        <end position="213"/>
    </location>
</feature>
<gene>
    <name evidence="3" type="ORF">JH395_08125</name>
</gene>
<evidence type="ECO:0000256" key="1">
    <source>
        <dbReference type="ARBA" id="ARBA00023172"/>
    </source>
</evidence>
<keyword evidence="1" id="KW-0233">DNA recombination</keyword>
<evidence type="ECO:0000259" key="2">
    <source>
        <dbReference type="PROSITE" id="PS51898"/>
    </source>
</evidence>
<protein>
    <submittedName>
        <fullName evidence="3">Site-specific integrase</fullName>
    </submittedName>
</protein>
<dbReference type="SUPFAM" id="SSF56349">
    <property type="entry name" value="DNA breaking-rejoining enzymes"/>
    <property type="match status" value="1"/>
</dbReference>
<organism evidence="3 4">
    <name type="scientific">Lactiplantibacillus plantarum</name>
    <name type="common">Lactobacillus plantarum</name>
    <dbReference type="NCBI Taxonomy" id="1590"/>
    <lineage>
        <taxon>Bacteria</taxon>
        <taxon>Bacillati</taxon>
        <taxon>Bacillota</taxon>
        <taxon>Bacilli</taxon>
        <taxon>Lactobacillales</taxon>
        <taxon>Lactobacillaceae</taxon>
        <taxon>Lactiplantibacillus</taxon>
    </lineage>
</organism>
<dbReference type="GO" id="GO:0006310">
    <property type="term" value="P:DNA recombination"/>
    <property type="evidence" value="ECO:0007669"/>
    <property type="project" value="UniProtKB-KW"/>
</dbReference>
<accession>A0AAX1K5H3</accession>
<dbReference type="InterPro" id="IPR011010">
    <property type="entry name" value="DNA_brk_join_enz"/>
</dbReference>
<dbReference type="CDD" id="cd01189">
    <property type="entry name" value="INT_ICEBs1_C_like"/>
    <property type="match status" value="1"/>
</dbReference>